<comment type="similarity">
    <text evidence="2">Belongs to the GSP F family.</text>
</comment>
<dbReference type="PANTHER" id="PTHR30012">
    <property type="entry name" value="GENERAL SECRETION PATHWAY PROTEIN"/>
    <property type="match status" value="1"/>
</dbReference>
<dbReference type="Proteomes" id="UP001364890">
    <property type="component" value="Unassembled WGS sequence"/>
</dbReference>
<comment type="caution">
    <text evidence="9">The sequence shown here is derived from an EMBL/GenBank/DDBJ whole genome shotgun (WGS) entry which is preliminary data.</text>
</comment>
<evidence type="ECO:0000256" key="3">
    <source>
        <dbReference type="ARBA" id="ARBA00022475"/>
    </source>
</evidence>
<feature type="transmembrane region" description="Helical" evidence="7">
    <location>
        <begin position="167"/>
        <end position="189"/>
    </location>
</feature>
<keyword evidence="10" id="KW-1185">Reference proteome</keyword>
<evidence type="ECO:0000256" key="7">
    <source>
        <dbReference type="SAM" id="Phobius"/>
    </source>
</evidence>
<dbReference type="InterPro" id="IPR018076">
    <property type="entry name" value="T2SS_GspF_dom"/>
</dbReference>
<evidence type="ECO:0000256" key="6">
    <source>
        <dbReference type="ARBA" id="ARBA00023136"/>
    </source>
</evidence>
<dbReference type="InterPro" id="IPR003004">
    <property type="entry name" value="GspF/PilC"/>
</dbReference>
<protein>
    <submittedName>
        <fullName evidence="9">Type II secretion system F family protein</fullName>
    </submittedName>
</protein>
<proteinExistence type="inferred from homology"/>
<keyword evidence="3" id="KW-1003">Cell membrane</keyword>
<reference evidence="9 10" key="1">
    <citation type="submission" date="2024-01" db="EMBL/GenBank/DDBJ databases">
        <title>Seven novel Bacillus-like species.</title>
        <authorList>
            <person name="Liu G."/>
        </authorList>
    </citation>
    <scope>NUCLEOTIDE SEQUENCE [LARGE SCALE GENOMIC DNA]</scope>
    <source>
        <strain evidence="9 10">FJAT-51614</strain>
    </source>
</reference>
<feature type="transmembrane region" description="Helical" evidence="7">
    <location>
        <begin position="221"/>
        <end position="239"/>
    </location>
</feature>
<dbReference type="RefSeq" id="WP_336496958.1">
    <property type="nucleotide sequence ID" value="NZ_JBAWSY010000003.1"/>
</dbReference>
<dbReference type="Gene3D" id="1.20.81.30">
    <property type="entry name" value="Type II secretion system (T2SS), domain F"/>
    <property type="match status" value="2"/>
</dbReference>
<keyword evidence="6 7" id="KW-0472">Membrane</keyword>
<feature type="domain" description="Type II secretion system protein GspF" evidence="8">
    <location>
        <begin position="68"/>
        <end position="190"/>
    </location>
</feature>
<feature type="transmembrane region" description="Helical" evidence="7">
    <location>
        <begin position="376"/>
        <end position="398"/>
    </location>
</feature>
<dbReference type="InterPro" id="IPR042094">
    <property type="entry name" value="T2SS_GspF_sf"/>
</dbReference>
<gene>
    <name evidence="9" type="ORF">WAX74_07075</name>
</gene>
<evidence type="ECO:0000259" key="8">
    <source>
        <dbReference type="Pfam" id="PF00482"/>
    </source>
</evidence>
<keyword evidence="4 7" id="KW-0812">Transmembrane</keyword>
<evidence type="ECO:0000256" key="4">
    <source>
        <dbReference type="ARBA" id="ARBA00022692"/>
    </source>
</evidence>
<name>A0ABU8F5W6_9BACI</name>
<dbReference type="PRINTS" id="PR00812">
    <property type="entry name" value="BCTERIALGSPF"/>
</dbReference>
<evidence type="ECO:0000256" key="1">
    <source>
        <dbReference type="ARBA" id="ARBA00004651"/>
    </source>
</evidence>
<dbReference type="EMBL" id="JBAWSY010000003">
    <property type="protein sequence ID" value="MEI4769406.1"/>
    <property type="molecule type" value="Genomic_DNA"/>
</dbReference>
<dbReference type="Pfam" id="PF00482">
    <property type="entry name" value="T2SSF"/>
    <property type="match status" value="2"/>
</dbReference>
<sequence>MVVFKYSGRTSRGIVKKGVVDASSKQLAISKLRAQGINPREIEESKSILHKELSFGSRVKNEDFVIYSRQFATLIRAGVSILESTKILAEQTSSKTLKKGLQAIEEDVRSGVSFSDAASKNPKVFPTLFVNMIRAGEATGNLDESLERLAFSYEKQFKLKKKVQSTMAYPVILLFLTMIVTVFLMLTIVPQFVSMFNDMGAELPLITKIVMNLSEYLQSSWYIFLGFILIILIVFNYLYKKNDSFNYTIHLILLKIPVFGKLLQKSALARMTRTLSSLFSSSVPILHALTIVENVIGNPVIGKVVRESRTSLEQGSTLSAPLAKSWIFPPLVTQMTAIGEQTGSLDYMLEKIADFYEDDVDRTVDTLKSLIEPLMIVFLAAVVGTIVMAIMVPMFSMYEQI</sequence>
<evidence type="ECO:0000256" key="5">
    <source>
        <dbReference type="ARBA" id="ARBA00022989"/>
    </source>
</evidence>
<accession>A0ABU8F5W6</accession>
<comment type="subcellular location">
    <subcellularLocation>
        <location evidence="1">Cell membrane</location>
        <topology evidence="1">Multi-pass membrane protein</topology>
    </subcellularLocation>
</comment>
<dbReference type="PANTHER" id="PTHR30012:SF0">
    <property type="entry name" value="TYPE II SECRETION SYSTEM PROTEIN F-RELATED"/>
    <property type="match status" value="1"/>
</dbReference>
<keyword evidence="5 7" id="KW-1133">Transmembrane helix</keyword>
<organism evidence="9 10">
    <name type="scientific">Psychrobacillus mangrovi</name>
    <dbReference type="NCBI Taxonomy" id="3117745"/>
    <lineage>
        <taxon>Bacteria</taxon>
        <taxon>Bacillati</taxon>
        <taxon>Bacillota</taxon>
        <taxon>Bacilli</taxon>
        <taxon>Bacillales</taxon>
        <taxon>Bacillaceae</taxon>
        <taxon>Psychrobacillus</taxon>
    </lineage>
</organism>
<evidence type="ECO:0000313" key="10">
    <source>
        <dbReference type="Proteomes" id="UP001364890"/>
    </source>
</evidence>
<feature type="domain" description="Type II secretion system protein GspF" evidence="8">
    <location>
        <begin position="272"/>
        <end position="393"/>
    </location>
</feature>
<evidence type="ECO:0000256" key="2">
    <source>
        <dbReference type="ARBA" id="ARBA00005745"/>
    </source>
</evidence>
<evidence type="ECO:0000313" key="9">
    <source>
        <dbReference type="EMBL" id="MEI4769406.1"/>
    </source>
</evidence>